<name>A0ABR0NJY5_GOSAR</name>
<accession>A0ABR0NJY5</accession>
<evidence type="ECO:0008006" key="3">
    <source>
        <dbReference type="Google" id="ProtNLM"/>
    </source>
</evidence>
<organism evidence="1 2">
    <name type="scientific">Gossypium arboreum</name>
    <name type="common">Tree cotton</name>
    <name type="synonym">Gossypium nanking</name>
    <dbReference type="NCBI Taxonomy" id="29729"/>
    <lineage>
        <taxon>Eukaryota</taxon>
        <taxon>Viridiplantae</taxon>
        <taxon>Streptophyta</taxon>
        <taxon>Embryophyta</taxon>
        <taxon>Tracheophyta</taxon>
        <taxon>Spermatophyta</taxon>
        <taxon>Magnoliopsida</taxon>
        <taxon>eudicotyledons</taxon>
        <taxon>Gunneridae</taxon>
        <taxon>Pentapetalae</taxon>
        <taxon>rosids</taxon>
        <taxon>malvids</taxon>
        <taxon>Malvales</taxon>
        <taxon>Malvaceae</taxon>
        <taxon>Malvoideae</taxon>
        <taxon>Gossypium</taxon>
    </lineage>
</organism>
<evidence type="ECO:0000313" key="2">
    <source>
        <dbReference type="Proteomes" id="UP001358586"/>
    </source>
</evidence>
<comment type="caution">
    <text evidence="1">The sequence shown here is derived from an EMBL/GenBank/DDBJ whole genome shotgun (WGS) entry which is preliminary data.</text>
</comment>
<reference evidence="1 2" key="1">
    <citation type="submission" date="2023-03" db="EMBL/GenBank/DDBJ databases">
        <title>WGS of Gossypium arboreum.</title>
        <authorList>
            <person name="Yu D."/>
        </authorList>
    </citation>
    <scope>NUCLEOTIDE SEQUENCE [LARGE SCALE GENOMIC DNA]</scope>
    <source>
        <tissue evidence="1">Leaf</tissue>
    </source>
</reference>
<keyword evidence="2" id="KW-1185">Reference proteome</keyword>
<gene>
    <name evidence="1" type="ORF">PVK06_036603</name>
</gene>
<proteinExistence type="predicted"/>
<protein>
    <recommendedName>
        <fullName evidence="3">DUF4283 domain-containing protein</fullName>
    </recommendedName>
</protein>
<sequence>MKVPLIYTTFWVQVHDLPLGLFTESIAKKLGDFMGHNDYFCQARMAKGLEVVEMGWYLSLKAQSRRVAAMNSVWLRKDGEGKIRGNTLGRFDLV</sequence>
<dbReference type="EMBL" id="JARKNE010000010">
    <property type="protein sequence ID" value="KAK5795341.1"/>
    <property type="molecule type" value="Genomic_DNA"/>
</dbReference>
<evidence type="ECO:0000313" key="1">
    <source>
        <dbReference type="EMBL" id="KAK5795341.1"/>
    </source>
</evidence>
<dbReference type="Proteomes" id="UP001358586">
    <property type="component" value="Chromosome 10"/>
</dbReference>